<organism evidence="5">
    <name type="scientific">marine metagenome</name>
    <dbReference type="NCBI Taxonomy" id="408172"/>
    <lineage>
        <taxon>unclassified sequences</taxon>
        <taxon>metagenomes</taxon>
        <taxon>ecological metagenomes</taxon>
    </lineage>
</organism>
<dbReference type="InterPro" id="IPR029063">
    <property type="entry name" value="SAM-dependent_MTases_sf"/>
</dbReference>
<keyword evidence="2" id="KW-0489">Methyltransferase</keyword>
<dbReference type="GO" id="GO:0008757">
    <property type="term" value="F:S-adenosylmethionine-dependent methyltransferase activity"/>
    <property type="evidence" value="ECO:0007669"/>
    <property type="project" value="InterPro"/>
</dbReference>
<dbReference type="InterPro" id="IPR051052">
    <property type="entry name" value="Diverse_substrate_MTase"/>
</dbReference>
<dbReference type="EMBL" id="UINC01121666">
    <property type="protein sequence ID" value="SVC96995.1"/>
    <property type="molecule type" value="Genomic_DNA"/>
</dbReference>
<dbReference type="PANTHER" id="PTHR44942:SF4">
    <property type="entry name" value="METHYLTRANSFERASE TYPE 11 DOMAIN-CONTAINING PROTEIN"/>
    <property type="match status" value="1"/>
</dbReference>
<gene>
    <name evidence="5" type="ORF">METZ01_LOCUS349849</name>
</gene>
<feature type="domain" description="Methyltransferase type 11" evidence="4">
    <location>
        <begin position="58"/>
        <end position="151"/>
    </location>
</feature>
<evidence type="ECO:0000256" key="3">
    <source>
        <dbReference type="ARBA" id="ARBA00022679"/>
    </source>
</evidence>
<dbReference type="PANTHER" id="PTHR44942">
    <property type="entry name" value="METHYLTRANSF_11 DOMAIN-CONTAINING PROTEIN"/>
    <property type="match status" value="1"/>
</dbReference>
<keyword evidence="3" id="KW-0808">Transferase</keyword>
<dbReference type="CDD" id="cd02440">
    <property type="entry name" value="AdoMet_MTases"/>
    <property type="match status" value="1"/>
</dbReference>
<evidence type="ECO:0000256" key="1">
    <source>
        <dbReference type="ARBA" id="ARBA00008361"/>
    </source>
</evidence>
<evidence type="ECO:0000259" key="4">
    <source>
        <dbReference type="Pfam" id="PF08241"/>
    </source>
</evidence>
<dbReference type="Gene3D" id="3.40.50.150">
    <property type="entry name" value="Vaccinia Virus protein VP39"/>
    <property type="match status" value="1"/>
</dbReference>
<evidence type="ECO:0000256" key="2">
    <source>
        <dbReference type="ARBA" id="ARBA00022603"/>
    </source>
</evidence>
<reference evidence="5" key="1">
    <citation type="submission" date="2018-05" db="EMBL/GenBank/DDBJ databases">
        <authorList>
            <person name="Lanie J.A."/>
            <person name="Ng W.-L."/>
            <person name="Kazmierczak K.M."/>
            <person name="Andrzejewski T.M."/>
            <person name="Davidsen T.M."/>
            <person name="Wayne K.J."/>
            <person name="Tettelin H."/>
            <person name="Glass J.I."/>
            <person name="Rusch D."/>
            <person name="Podicherti R."/>
            <person name="Tsui H.-C.T."/>
            <person name="Winkler M.E."/>
        </authorList>
    </citation>
    <scope>NUCLEOTIDE SEQUENCE</scope>
</reference>
<accession>A0A382RIL1</accession>
<dbReference type="SUPFAM" id="SSF53335">
    <property type="entry name" value="S-adenosyl-L-methionine-dependent methyltransferases"/>
    <property type="match status" value="1"/>
</dbReference>
<dbReference type="AlphaFoldDB" id="A0A382RIL1"/>
<proteinExistence type="inferred from homology"/>
<protein>
    <recommendedName>
        <fullName evidence="4">Methyltransferase type 11 domain-containing protein</fullName>
    </recommendedName>
</protein>
<sequence>MRIPVYPNIQEGIGLLSEEWKETFHILKEQKFLKFTQGIMFHCIGILNIAKTDDKICDVGCGQLSFLNQLKSHGFKNLYGVEVDETLINPTSSGDSFPEIKIGSACKIPFEDKFFDVVTIYAVLHHIGIKDHETVISEVDRVLKANGKLLIIEPYPFAFWKIWSIICRFLGTFGSPYFRNYYKLVSSEYDLLSNFSANLGVLKCKIKEKFNKVSGKWFLGYWIFVGTKRS</sequence>
<dbReference type="InterPro" id="IPR013216">
    <property type="entry name" value="Methyltransf_11"/>
</dbReference>
<comment type="similarity">
    <text evidence="1">Belongs to the methyltransferase superfamily.</text>
</comment>
<name>A0A382RIL1_9ZZZZ</name>
<dbReference type="Pfam" id="PF08241">
    <property type="entry name" value="Methyltransf_11"/>
    <property type="match status" value="1"/>
</dbReference>
<dbReference type="GO" id="GO:0032259">
    <property type="term" value="P:methylation"/>
    <property type="evidence" value="ECO:0007669"/>
    <property type="project" value="UniProtKB-KW"/>
</dbReference>
<evidence type="ECO:0000313" key="5">
    <source>
        <dbReference type="EMBL" id="SVC96995.1"/>
    </source>
</evidence>